<dbReference type="InterPro" id="IPR013785">
    <property type="entry name" value="Aldolase_TIM"/>
</dbReference>
<dbReference type="EC" id="4.1.2.13" evidence="5 11"/>
<dbReference type="PANTHER" id="PTHR11627">
    <property type="entry name" value="FRUCTOSE-BISPHOSPHATE ALDOLASE"/>
    <property type="match status" value="1"/>
</dbReference>
<comment type="caution">
    <text evidence="12">The sequence shown here is derived from an EMBL/GenBank/DDBJ whole genome shotgun (WGS) entry which is preliminary data.</text>
</comment>
<dbReference type="Gene3D" id="3.20.20.70">
    <property type="entry name" value="Aldolase class I"/>
    <property type="match status" value="1"/>
</dbReference>
<evidence type="ECO:0000256" key="8">
    <source>
        <dbReference type="ARBA" id="ARBA00023152"/>
    </source>
</evidence>
<protein>
    <recommendedName>
        <fullName evidence="5 11">Fructose-bisphosphate aldolase</fullName>
        <ecNumber evidence="5 11">4.1.2.13</ecNumber>
    </recommendedName>
</protein>
<evidence type="ECO:0000256" key="6">
    <source>
        <dbReference type="ARBA" id="ARBA00022528"/>
    </source>
</evidence>
<proteinExistence type="inferred from homology"/>
<keyword evidence="13" id="KW-1185">Reference proteome</keyword>
<dbReference type="GO" id="GO:0009507">
    <property type="term" value="C:chloroplast"/>
    <property type="evidence" value="ECO:0007669"/>
    <property type="project" value="UniProtKB-SubCell"/>
</dbReference>
<evidence type="ECO:0000256" key="2">
    <source>
        <dbReference type="ARBA" id="ARBA00004229"/>
    </source>
</evidence>
<keyword evidence="6" id="KW-0150">Chloroplast</keyword>
<gene>
    <name evidence="12" type="ORF">SHERM_23378</name>
</gene>
<comment type="subcellular location">
    <subcellularLocation>
        <location evidence="2">Plastid</location>
        <location evidence="2">Chloroplast</location>
    </subcellularLocation>
</comment>
<dbReference type="PROSITE" id="PS00158">
    <property type="entry name" value="ALDOLASE_CLASS_I"/>
    <property type="match status" value="1"/>
</dbReference>
<organism evidence="12 13">
    <name type="scientific">Striga hermonthica</name>
    <name type="common">Purple witchweed</name>
    <name type="synonym">Buchnera hermonthica</name>
    <dbReference type="NCBI Taxonomy" id="68872"/>
    <lineage>
        <taxon>Eukaryota</taxon>
        <taxon>Viridiplantae</taxon>
        <taxon>Streptophyta</taxon>
        <taxon>Embryophyta</taxon>
        <taxon>Tracheophyta</taxon>
        <taxon>Spermatophyta</taxon>
        <taxon>Magnoliopsida</taxon>
        <taxon>eudicotyledons</taxon>
        <taxon>Gunneridae</taxon>
        <taxon>Pentapetalae</taxon>
        <taxon>asterids</taxon>
        <taxon>lamiids</taxon>
        <taxon>Lamiales</taxon>
        <taxon>Orobanchaceae</taxon>
        <taxon>Buchnereae</taxon>
        <taxon>Striga</taxon>
    </lineage>
</organism>
<evidence type="ECO:0000256" key="11">
    <source>
        <dbReference type="RuleBase" id="RU003994"/>
    </source>
</evidence>
<name>A0A9N7N668_STRHE</name>
<keyword evidence="8 11" id="KW-0324">Glycolysis</keyword>
<dbReference type="AlphaFoldDB" id="A0A9N7N668"/>
<dbReference type="Proteomes" id="UP001153555">
    <property type="component" value="Unassembled WGS sequence"/>
</dbReference>
<evidence type="ECO:0000256" key="3">
    <source>
        <dbReference type="ARBA" id="ARBA00004714"/>
    </source>
</evidence>
<sequence length="406" mass="43985">MASASLLRSSPVLDKSEFVKGQTLLRQPSAVVRPKAAPSALTIRASSYADELVKTAKTVASPGRGILAMDESNATCGKRLASIGLENTEANRQAYRTLLVTAPGLGNYISGAILFEETLYQSTTDGKKMVDVLVEQNIVPGIKVDKGLVPLAGSNDESWCQGLDGLASRSAAYYQQGARFAKWRTVVSIPNGPSALAVKEAAWGLARYAAISQDNGLVPIVEPEILLDGEHGIDRTFEVAQKVWAEVFFYLAENNVLFEGILLKPSMVTPGAECKDRATPEQVSDYTLKLLHRRIPPAVPGIMASFRIYTQQFFFLSGGQSEVEATQNLNAMNQGPNPWHVSFSYARALQNTCLKTWGGRPENVQAAQEALLIRAKANSLAQLGKYTGEGESEEAKKGMFVKGYSY</sequence>
<accession>A0A9N7N668</accession>
<evidence type="ECO:0000256" key="9">
    <source>
        <dbReference type="ARBA" id="ARBA00023239"/>
    </source>
</evidence>
<dbReference type="FunFam" id="3.20.20.70:FF:000052">
    <property type="entry name" value="Fructose-bisphosphate aldolase"/>
    <property type="match status" value="1"/>
</dbReference>
<dbReference type="OrthoDB" id="36455at2759"/>
<dbReference type="GO" id="GO:0006096">
    <property type="term" value="P:glycolytic process"/>
    <property type="evidence" value="ECO:0007669"/>
    <property type="project" value="UniProtKB-KW"/>
</dbReference>
<evidence type="ECO:0000256" key="10">
    <source>
        <dbReference type="ARBA" id="ARBA00023270"/>
    </source>
</evidence>
<reference evidence="12" key="1">
    <citation type="submission" date="2019-12" db="EMBL/GenBank/DDBJ databases">
        <authorList>
            <person name="Scholes J."/>
        </authorList>
    </citation>
    <scope>NUCLEOTIDE SEQUENCE</scope>
</reference>
<evidence type="ECO:0000256" key="4">
    <source>
        <dbReference type="ARBA" id="ARBA00010387"/>
    </source>
</evidence>
<dbReference type="InterPro" id="IPR000741">
    <property type="entry name" value="FBA_I"/>
</dbReference>
<dbReference type="EMBL" id="CACSLK010027752">
    <property type="protein sequence ID" value="CAA0827683.1"/>
    <property type="molecule type" value="Genomic_DNA"/>
</dbReference>
<comment type="pathway">
    <text evidence="3">Carbohydrate degradation; glycolysis; D-glyceraldehyde 3-phosphate and glycerone phosphate from D-glucose: step 4/4.</text>
</comment>
<dbReference type="NCBIfam" id="NF033379">
    <property type="entry name" value="FrucBisAld_I"/>
    <property type="match status" value="1"/>
</dbReference>
<dbReference type="InterPro" id="IPR029768">
    <property type="entry name" value="Aldolase_I_AS"/>
</dbReference>
<dbReference type="Pfam" id="PF00274">
    <property type="entry name" value="Glycolytic"/>
    <property type="match status" value="1"/>
</dbReference>
<evidence type="ECO:0000313" key="12">
    <source>
        <dbReference type="EMBL" id="CAA0827683.1"/>
    </source>
</evidence>
<evidence type="ECO:0000256" key="1">
    <source>
        <dbReference type="ARBA" id="ARBA00000441"/>
    </source>
</evidence>
<comment type="similarity">
    <text evidence="4 11">Belongs to the class I fructose-bisphosphate aldolase family.</text>
</comment>
<comment type="catalytic activity">
    <reaction evidence="1 11">
        <text>beta-D-fructose 1,6-bisphosphate = D-glyceraldehyde 3-phosphate + dihydroxyacetone phosphate</text>
        <dbReference type="Rhea" id="RHEA:14729"/>
        <dbReference type="ChEBI" id="CHEBI:32966"/>
        <dbReference type="ChEBI" id="CHEBI:57642"/>
        <dbReference type="ChEBI" id="CHEBI:59776"/>
        <dbReference type="EC" id="4.1.2.13"/>
    </reaction>
</comment>
<keyword evidence="7" id="KW-0934">Plastid</keyword>
<evidence type="ECO:0000256" key="7">
    <source>
        <dbReference type="ARBA" id="ARBA00022640"/>
    </source>
</evidence>
<keyword evidence="9 11" id="KW-0456">Lyase</keyword>
<keyword evidence="10" id="KW-0704">Schiff base</keyword>
<dbReference type="GO" id="GO:0004332">
    <property type="term" value="F:fructose-bisphosphate aldolase activity"/>
    <property type="evidence" value="ECO:0007669"/>
    <property type="project" value="UniProtKB-EC"/>
</dbReference>
<evidence type="ECO:0000313" key="13">
    <source>
        <dbReference type="Proteomes" id="UP001153555"/>
    </source>
</evidence>
<evidence type="ECO:0000256" key="5">
    <source>
        <dbReference type="ARBA" id="ARBA00013068"/>
    </source>
</evidence>
<dbReference type="CDD" id="cd00948">
    <property type="entry name" value="FBP_aldolase_I_a"/>
    <property type="match status" value="1"/>
</dbReference>
<dbReference type="SUPFAM" id="SSF51569">
    <property type="entry name" value="Aldolase"/>
    <property type="match status" value="1"/>
</dbReference>